<feature type="transmembrane region" description="Helical" evidence="1">
    <location>
        <begin position="86"/>
        <end position="111"/>
    </location>
</feature>
<gene>
    <name evidence="3" type="ORF">FHU39_000409</name>
</gene>
<dbReference type="InterPro" id="IPR025403">
    <property type="entry name" value="TgpA-like_C"/>
</dbReference>
<organism evidence="3 4">
    <name type="scientific">Flexivirga oryzae</name>
    <dbReference type="NCBI Taxonomy" id="1794944"/>
    <lineage>
        <taxon>Bacteria</taxon>
        <taxon>Bacillati</taxon>
        <taxon>Actinomycetota</taxon>
        <taxon>Actinomycetes</taxon>
        <taxon>Micrococcales</taxon>
        <taxon>Dermacoccaceae</taxon>
        <taxon>Flexivirga</taxon>
    </lineage>
</organism>
<dbReference type="Proteomes" id="UP000559182">
    <property type="component" value="Unassembled WGS sequence"/>
</dbReference>
<feature type="transmembrane region" description="Helical" evidence="1">
    <location>
        <begin position="16"/>
        <end position="36"/>
    </location>
</feature>
<sequence>MSSGEDRTPRGPDRRMLLVAAGTALALMVLIVVTTANRPPVLQAPDRNPNLHITYGTFRAPTGPGASGPPATSNSMQRGAEAFSTLILDIVLGLALCVLLVLIVSIARAMIKRWRHRLKVQREGPLPEVDDALLDAVSEVTRRQQQQLLEGVPSNAIVACWVDLERAVASVGVERRPSETSAELTIRVLDTLDVDRRALRTLGALYREARFSAHSLTEQDRRSAVDALSALHRSLPAALQERV</sequence>
<comment type="caution">
    <text evidence="3">The sequence shown here is derived from an EMBL/GenBank/DDBJ whole genome shotgun (WGS) entry which is preliminary data.</text>
</comment>
<dbReference type="EMBL" id="JACHVQ010000001">
    <property type="protein sequence ID" value="MBB2890425.1"/>
    <property type="molecule type" value="Genomic_DNA"/>
</dbReference>
<keyword evidence="4" id="KW-1185">Reference proteome</keyword>
<evidence type="ECO:0000313" key="3">
    <source>
        <dbReference type="EMBL" id="MBB2890425.1"/>
    </source>
</evidence>
<evidence type="ECO:0000259" key="2">
    <source>
        <dbReference type="Pfam" id="PF13559"/>
    </source>
</evidence>
<dbReference type="AlphaFoldDB" id="A0A839N5D3"/>
<evidence type="ECO:0000256" key="1">
    <source>
        <dbReference type="SAM" id="Phobius"/>
    </source>
</evidence>
<reference evidence="3 4" key="1">
    <citation type="submission" date="2020-08" db="EMBL/GenBank/DDBJ databases">
        <title>Sequencing the genomes of 1000 actinobacteria strains.</title>
        <authorList>
            <person name="Klenk H.-P."/>
        </authorList>
    </citation>
    <scope>NUCLEOTIDE SEQUENCE [LARGE SCALE GENOMIC DNA]</scope>
    <source>
        <strain evidence="3 4">DSM 105369</strain>
    </source>
</reference>
<dbReference type="RefSeq" id="WP_183318501.1">
    <property type="nucleotide sequence ID" value="NZ_JACHVQ010000001.1"/>
</dbReference>
<name>A0A839N5D3_9MICO</name>
<keyword evidence="1" id="KW-1133">Transmembrane helix</keyword>
<proteinExistence type="predicted"/>
<feature type="domain" description="Protein-glutamine gamma-glutamyltransferase-like C-terminal" evidence="2">
    <location>
        <begin position="160"/>
        <end position="228"/>
    </location>
</feature>
<protein>
    <recommendedName>
        <fullName evidence="2">Protein-glutamine gamma-glutamyltransferase-like C-terminal domain-containing protein</fullName>
    </recommendedName>
</protein>
<dbReference type="Pfam" id="PF13559">
    <property type="entry name" value="DUF4129"/>
    <property type="match status" value="1"/>
</dbReference>
<accession>A0A839N5D3</accession>
<keyword evidence="1" id="KW-0812">Transmembrane</keyword>
<keyword evidence="1" id="KW-0472">Membrane</keyword>
<evidence type="ECO:0000313" key="4">
    <source>
        <dbReference type="Proteomes" id="UP000559182"/>
    </source>
</evidence>